<dbReference type="Pfam" id="PF07972">
    <property type="entry name" value="Flavodoxin_NdrI"/>
    <property type="match status" value="1"/>
</dbReference>
<sequence length="162" mass="18492">MFYYLVRHVNMVAIAYYTITGQTEQFINKTGLVAHKIDDMKPEYQMGEKYILVLPSYQDFMMDSVVDFITYKDNKKNLIGLIGCGNRNFNDLFAQTAKKISATLNIPILYLLELSGNSTDVKNVKQIINNLSQNTSNSGNDVKKVNRPNEIGNISFLSDYRQ</sequence>
<evidence type="ECO:0000313" key="2">
    <source>
        <dbReference type="Proteomes" id="UP000257317"/>
    </source>
</evidence>
<dbReference type="Gene3D" id="3.40.50.360">
    <property type="match status" value="1"/>
</dbReference>
<evidence type="ECO:0000313" key="1">
    <source>
        <dbReference type="EMBL" id="GBG04122.1"/>
    </source>
</evidence>
<proteinExistence type="predicted"/>
<dbReference type="SUPFAM" id="SSF52218">
    <property type="entry name" value="Flavoproteins"/>
    <property type="match status" value="1"/>
</dbReference>
<dbReference type="EMBL" id="BFBY01000001">
    <property type="protein sequence ID" value="GBG04122.1"/>
    <property type="molecule type" value="Genomic_DNA"/>
</dbReference>
<keyword evidence="2" id="KW-1185">Reference proteome</keyword>
<gene>
    <name evidence="1" type="primary">nrdI</name>
    <name evidence="1" type="ORF">LrDSM24759_00360</name>
</gene>
<dbReference type="GO" id="GO:0010181">
    <property type="term" value="F:FMN binding"/>
    <property type="evidence" value="ECO:0007669"/>
    <property type="project" value="InterPro"/>
</dbReference>
<dbReference type="InterPro" id="IPR029039">
    <property type="entry name" value="Flavoprotein-like_sf"/>
</dbReference>
<comment type="caution">
    <text evidence="1">The sequence shown here is derived from an EMBL/GenBank/DDBJ whole genome shotgun (WGS) entry which is preliminary data.</text>
</comment>
<reference evidence="2" key="1">
    <citation type="submission" date="2018-03" db="EMBL/GenBank/DDBJ databases">
        <title>New taxa in the Lactobacillus gasseri group.</title>
        <authorList>
            <person name="Tanizawa Y."/>
            <person name="Tohno M."/>
            <person name="Endo A."/>
            <person name="Arita M."/>
        </authorList>
    </citation>
    <scope>NUCLEOTIDE SEQUENCE [LARGE SCALE GENOMIC DNA]</scope>
    <source>
        <strain evidence="2">DSM 24759</strain>
    </source>
</reference>
<protein>
    <submittedName>
        <fullName evidence="1">Ribonucleotide reductase</fullName>
    </submittedName>
</protein>
<accession>A0A2Z6TDT6</accession>
<dbReference type="Proteomes" id="UP000257317">
    <property type="component" value="Unassembled WGS sequence"/>
</dbReference>
<dbReference type="NCBIfam" id="TIGR00333">
    <property type="entry name" value="nrdI"/>
    <property type="match status" value="1"/>
</dbReference>
<dbReference type="AlphaFoldDB" id="A0A2Z6TDT6"/>
<dbReference type="PANTHER" id="PTHR37297:SF1">
    <property type="entry name" value="PROTEIN NRDI"/>
    <property type="match status" value="1"/>
</dbReference>
<dbReference type="PANTHER" id="PTHR37297">
    <property type="entry name" value="PROTEIN NRDI"/>
    <property type="match status" value="1"/>
</dbReference>
<organism evidence="1 2">
    <name type="scientific">Lactobacillus rodentium</name>
    <dbReference type="NCBI Taxonomy" id="947835"/>
    <lineage>
        <taxon>Bacteria</taxon>
        <taxon>Bacillati</taxon>
        <taxon>Bacillota</taxon>
        <taxon>Bacilli</taxon>
        <taxon>Lactobacillales</taxon>
        <taxon>Lactobacillaceae</taxon>
        <taxon>Lactobacillus</taxon>
    </lineage>
</organism>
<dbReference type="InterPro" id="IPR004465">
    <property type="entry name" value="RNR_NrdI"/>
</dbReference>
<name>A0A2Z6TDT6_9LACO</name>